<comment type="caution">
    <text evidence="2">The sequence shown here is derived from an EMBL/GenBank/DDBJ whole genome shotgun (WGS) entry which is preliminary data.</text>
</comment>
<organism evidence="2 3">
    <name type="scientific">Centaurea solstitialis</name>
    <name type="common">yellow star-thistle</name>
    <dbReference type="NCBI Taxonomy" id="347529"/>
    <lineage>
        <taxon>Eukaryota</taxon>
        <taxon>Viridiplantae</taxon>
        <taxon>Streptophyta</taxon>
        <taxon>Embryophyta</taxon>
        <taxon>Tracheophyta</taxon>
        <taxon>Spermatophyta</taxon>
        <taxon>Magnoliopsida</taxon>
        <taxon>eudicotyledons</taxon>
        <taxon>Gunneridae</taxon>
        <taxon>Pentapetalae</taxon>
        <taxon>asterids</taxon>
        <taxon>campanulids</taxon>
        <taxon>Asterales</taxon>
        <taxon>Asteraceae</taxon>
        <taxon>Carduoideae</taxon>
        <taxon>Cardueae</taxon>
        <taxon>Centaureinae</taxon>
        <taxon>Centaurea</taxon>
    </lineage>
</organism>
<dbReference type="InterPro" id="IPR036770">
    <property type="entry name" value="Ankyrin_rpt-contain_sf"/>
</dbReference>
<dbReference type="AlphaFoldDB" id="A0AA38TFT4"/>
<keyword evidence="3" id="KW-1185">Reference proteome</keyword>
<dbReference type="Gene3D" id="1.25.40.20">
    <property type="entry name" value="Ankyrin repeat-containing domain"/>
    <property type="match status" value="1"/>
</dbReference>
<keyword evidence="1" id="KW-0732">Signal</keyword>
<dbReference type="Proteomes" id="UP001172457">
    <property type="component" value="Chromosome 3"/>
</dbReference>
<dbReference type="Pfam" id="PF13637">
    <property type="entry name" value="Ank_4"/>
    <property type="match status" value="1"/>
</dbReference>
<sequence>MGVAGGWRWWLVVVVEVGGGGGWGGDYKRREFIHTCIPLCKASIKGDWKAAKRILENNRNLVRYCITENCETALHIAASAESTYFMVELLKMMNREDLLLQTKTGDTALLISDILYALLCQIYLTINVSLMLKIPLC</sequence>
<feature type="chain" id="PRO_5041210281" evidence="1">
    <location>
        <begin position="23"/>
        <end position="137"/>
    </location>
</feature>
<feature type="signal peptide" evidence="1">
    <location>
        <begin position="1"/>
        <end position="22"/>
    </location>
</feature>
<accession>A0AA38TFT4</accession>
<dbReference type="SUPFAM" id="SSF48403">
    <property type="entry name" value="Ankyrin repeat"/>
    <property type="match status" value="1"/>
</dbReference>
<gene>
    <name evidence="2" type="ORF">OSB04_013853</name>
</gene>
<reference evidence="2" key="1">
    <citation type="submission" date="2023-03" db="EMBL/GenBank/DDBJ databases">
        <title>Chromosome-scale reference genome and RAD-based genetic map of yellow starthistle (Centaurea solstitialis) reveal putative structural variation and QTLs associated with invader traits.</title>
        <authorList>
            <person name="Reatini B."/>
            <person name="Cang F.A."/>
            <person name="Jiang Q."/>
            <person name="Mckibben M.T.W."/>
            <person name="Barker M.S."/>
            <person name="Rieseberg L.H."/>
            <person name="Dlugosch K.M."/>
        </authorList>
    </citation>
    <scope>NUCLEOTIDE SEQUENCE</scope>
    <source>
        <strain evidence="2">CAN-66</strain>
        <tissue evidence="2">Leaf</tissue>
    </source>
</reference>
<dbReference type="PANTHER" id="PTHR47303:SF1">
    <property type="entry name" value="NF-KAPPA-B INHIBITOR BETA"/>
    <property type="match status" value="1"/>
</dbReference>
<dbReference type="EMBL" id="JARYMX010000003">
    <property type="protein sequence ID" value="KAJ9559239.1"/>
    <property type="molecule type" value="Genomic_DNA"/>
</dbReference>
<name>A0AA38TFT4_9ASTR</name>
<dbReference type="InterPro" id="IPR002110">
    <property type="entry name" value="Ankyrin_rpt"/>
</dbReference>
<dbReference type="PANTHER" id="PTHR47303">
    <property type="match status" value="1"/>
</dbReference>
<protein>
    <submittedName>
        <fullName evidence="2">Uncharacterized protein</fullName>
    </submittedName>
</protein>
<evidence type="ECO:0000256" key="1">
    <source>
        <dbReference type="SAM" id="SignalP"/>
    </source>
</evidence>
<evidence type="ECO:0000313" key="2">
    <source>
        <dbReference type="EMBL" id="KAJ9559239.1"/>
    </source>
</evidence>
<proteinExistence type="predicted"/>
<evidence type="ECO:0000313" key="3">
    <source>
        <dbReference type="Proteomes" id="UP001172457"/>
    </source>
</evidence>